<dbReference type="PROSITE" id="PS50931">
    <property type="entry name" value="HTH_LYSR"/>
    <property type="match status" value="1"/>
</dbReference>
<comment type="similarity">
    <text evidence="1">Belongs to the LysR transcriptional regulatory family.</text>
</comment>
<dbReference type="AlphaFoldDB" id="A0A7X1NIF1"/>
<dbReference type="Gene3D" id="3.40.190.10">
    <property type="entry name" value="Periplasmic binding protein-like II"/>
    <property type="match status" value="2"/>
</dbReference>
<keyword evidence="2" id="KW-0805">Transcription regulation</keyword>
<dbReference type="Pfam" id="PF03466">
    <property type="entry name" value="LysR_substrate"/>
    <property type="match status" value="1"/>
</dbReference>
<keyword evidence="3" id="KW-0238">DNA-binding</keyword>
<dbReference type="InterPro" id="IPR000847">
    <property type="entry name" value="LysR_HTH_N"/>
</dbReference>
<reference evidence="6 7" key="1">
    <citation type="submission" date="2019-10" db="EMBL/GenBank/DDBJ databases">
        <title>Paraburkholderia sp. isolated from nodules of Mimosa pudica from Brazilian Atlantic Forest soils.</title>
        <authorList>
            <person name="Paulitsch F."/>
            <person name="Hungria M."/>
            <person name="Dall'Agnol R."/>
        </authorList>
    </citation>
    <scope>NUCLEOTIDE SEQUENCE [LARGE SCALE GENOMIC DNA]</scope>
    <source>
        <strain evidence="6 7">CNPSo 3157</strain>
    </source>
</reference>
<evidence type="ECO:0000313" key="6">
    <source>
        <dbReference type="EMBL" id="MPW22540.1"/>
    </source>
</evidence>
<dbReference type="Proteomes" id="UP000484381">
    <property type="component" value="Unassembled WGS sequence"/>
</dbReference>
<comment type="caution">
    <text evidence="6">The sequence shown here is derived from an EMBL/GenBank/DDBJ whole genome shotgun (WGS) entry which is preliminary data.</text>
</comment>
<keyword evidence="7" id="KW-1185">Reference proteome</keyword>
<feature type="domain" description="HTH lysR-type" evidence="5">
    <location>
        <begin position="6"/>
        <end position="63"/>
    </location>
</feature>
<evidence type="ECO:0000256" key="3">
    <source>
        <dbReference type="ARBA" id="ARBA00023125"/>
    </source>
</evidence>
<dbReference type="Pfam" id="PF00126">
    <property type="entry name" value="HTH_1"/>
    <property type="match status" value="1"/>
</dbReference>
<dbReference type="GO" id="GO:0043565">
    <property type="term" value="F:sequence-specific DNA binding"/>
    <property type="evidence" value="ECO:0007669"/>
    <property type="project" value="TreeGrafter"/>
</dbReference>
<evidence type="ECO:0000256" key="2">
    <source>
        <dbReference type="ARBA" id="ARBA00023015"/>
    </source>
</evidence>
<proteinExistence type="inferred from homology"/>
<evidence type="ECO:0000256" key="1">
    <source>
        <dbReference type="ARBA" id="ARBA00009437"/>
    </source>
</evidence>
<dbReference type="InterPro" id="IPR005119">
    <property type="entry name" value="LysR_subst-bd"/>
</dbReference>
<evidence type="ECO:0000256" key="4">
    <source>
        <dbReference type="ARBA" id="ARBA00023163"/>
    </source>
</evidence>
<organism evidence="6 7">
    <name type="scientific">Paraburkholderia franconis</name>
    <dbReference type="NCBI Taxonomy" id="2654983"/>
    <lineage>
        <taxon>Bacteria</taxon>
        <taxon>Pseudomonadati</taxon>
        <taxon>Pseudomonadota</taxon>
        <taxon>Betaproteobacteria</taxon>
        <taxon>Burkholderiales</taxon>
        <taxon>Burkholderiaceae</taxon>
        <taxon>Paraburkholderia</taxon>
    </lineage>
</organism>
<sequence>MRVPRPSLNALRAFEATARLRSFGDAAQELSVTHGAISRHIRSLEDNLGVLLLLRNAHSTEPTPEGARLADGLSRAFNLIQTSVEQVRPGPLTLSCSASIMMYWLLPRLAKLHRKHPALEVSFNMGYDEVDFMRDNISVAIRLNTIRAPREIEPHPLVDEWVGPVCAPEYMRATRITRVGDLERTRLLSTNTRPVAWDDWYVAAGHTAARRPPIAESFEHFYLLIQAAKCGLGMAAVPRMMVRDELDSGALVAPFGFVPGPRKLVLWVAPHLEARPQTIALVEWLKDEFAQAEGTALQVTRAASSDGGAAVGVVDVSRHE</sequence>
<protein>
    <submittedName>
        <fullName evidence="6">LysR family transcriptional regulator</fullName>
    </submittedName>
</protein>
<dbReference type="SUPFAM" id="SSF46785">
    <property type="entry name" value="Winged helix' DNA-binding domain"/>
    <property type="match status" value="1"/>
</dbReference>
<dbReference type="InterPro" id="IPR036388">
    <property type="entry name" value="WH-like_DNA-bd_sf"/>
</dbReference>
<dbReference type="GO" id="GO:0003700">
    <property type="term" value="F:DNA-binding transcription factor activity"/>
    <property type="evidence" value="ECO:0007669"/>
    <property type="project" value="InterPro"/>
</dbReference>
<dbReference type="InterPro" id="IPR058163">
    <property type="entry name" value="LysR-type_TF_proteobact-type"/>
</dbReference>
<dbReference type="Gene3D" id="1.10.10.10">
    <property type="entry name" value="Winged helix-like DNA-binding domain superfamily/Winged helix DNA-binding domain"/>
    <property type="match status" value="1"/>
</dbReference>
<dbReference type="PANTHER" id="PTHR30537:SF74">
    <property type="entry name" value="HTH-TYPE TRANSCRIPTIONAL REGULATOR TRPI"/>
    <property type="match status" value="1"/>
</dbReference>
<evidence type="ECO:0000259" key="5">
    <source>
        <dbReference type="PROSITE" id="PS50931"/>
    </source>
</evidence>
<dbReference type="InterPro" id="IPR036390">
    <property type="entry name" value="WH_DNA-bd_sf"/>
</dbReference>
<dbReference type="SUPFAM" id="SSF53850">
    <property type="entry name" value="Periplasmic binding protein-like II"/>
    <property type="match status" value="1"/>
</dbReference>
<name>A0A7X1NIF1_9BURK</name>
<gene>
    <name evidence="6" type="ORF">GCT13_38420</name>
</gene>
<dbReference type="GO" id="GO:0006351">
    <property type="term" value="P:DNA-templated transcription"/>
    <property type="evidence" value="ECO:0007669"/>
    <property type="project" value="TreeGrafter"/>
</dbReference>
<dbReference type="PANTHER" id="PTHR30537">
    <property type="entry name" value="HTH-TYPE TRANSCRIPTIONAL REGULATOR"/>
    <property type="match status" value="1"/>
</dbReference>
<accession>A0A7X1NIF1</accession>
<evidence type="ECO:0000313" key="7">
    <source>
        <dbReference type="Proteomes" id="UP000484381"/>
    </source>
</evidence>
<dbReference type="EMBL" id="WHNP01000069">
    <property type="protein sequence ID" value="MPW22540.1"/>
    <property type="molecule type" value="Genomic_DNA"/>
</dbReference>
<keyword evidence="4" id="KW-0804">Transcription</keyword>